<dbReference type="InterPro" id="IPR013517">
    <property type="entry name" value="FG-GAP"/>
</dbReference>
<dbReference type="EMBL" id="JAPXFL010000009">
    <property type="protein sequence ID" value="KAK9501659.1"/>
    <property type="molecule type" value="Genomic_DNA"/>
</dbReference>
<dbReference type="InterPro" id="IPR057089">
    <property type="entry name" value="C2_TIP"/>
</dbReference>
<keyword evidence="11" id="KW-1185">Reference proteome</keyword>
<comment type="subcellular location">
    <subcellularLocation>
        <location evidence="1">Membrane</location>
        <topology evidence="1">Single-pass type I membrane protein</topology>
    </subcellularLocation>
</comment>
<evidence type="ECO:0000313" key="11">
    <source>
        <dbReference type="Proteomes" id="UP001461498"/>
    </source>
</evidence>
<feature type="domain" description="T-cell immunomodulatory protein TIP C2" evidence="9">
    <location>
        <begin position="507"/>
        <end position="601"/>
    </location>
</feature>
<evidence type="ECO:0000256" key="1">
    <source>
        <dbReference type="ARBA" id="ARBA00004479"/>
    </source>
</evidence>
<dbReference type="PANTHER" id="PTHR13412">
    <property type="entry name" value="T-CELL IMMUNOMODULATORY PROTEIN HOMOLOG"/>
    <property type="match status" value="1"/>
</dbReference>
<keyword evidence="4" id="KW-0732">Signal</keyword>
<keyword evidence="7" id="KW-0325">Glycoprotein</keyword>
<accession>A0AAW1CVK8</accession>
<evidence type="ECO:0000313" key="10">
    <source>
        <dbReference type="EMBL" id="KAK9501659.1"/>
    </source>
</evidence>
<keyword evidence="5 8" id="KW-1133">Transmembrane helix</keyword>
<sequence length="653" mass="73654">MNTKRMKLQDIQVSKCTSHVHVPFAASWSQDNVIAMATDMGVYLMAAGRSKFKPVASILFYISCIFLLITSVESSDITNAVFGNQKAVLPAAFGDFNSDEYPDLFVIRNHKKTIEVLLGSDTEPLVRSVGIKCDFTKEVTSIVPGDFDGDALMDILVTLKDPINETLNYVNIIWGEGGEVINCTQNSKVNFKVYGQPLALDYNQDMIIDLFGEEEEGRRAFWVFDKSRGKPKKILMNEEVNNRKFHELRIPHSHSFLDLTGDSAADLYITTKQGFEVWVKERDQRDGFKYDPNRTIPLPPNANIVGQTLFMDMELKGKIDHILPVCFDSLCKNSTIYVYSNGKWHNLKINFHFNGAWGFVPPPRKNDLFLDAITLRGGDFNMDGYPDALATLQDFNGNLKTYLLVNEACVSPANCNEFNRTFTVHWTALDPVNNNTIMGVFYDFMQDGILDIIFVHGHGPGSKKGNVSAFKNSLDYDANFVKVMVLTGLKDKEQPVIPGPLGRKNRTYGTNLPGPIISYHTTTQEGLSRAAICPQLPQSAYFSLNLPYTLFGLGRTPNFLETLNVGLSGYSRQWTQIIPNSQMVVIPLKLENPSQWIARLFVTPSKLIVKSFVALLGTCLLISLIIGILYWKERREDHYEKRQEAHRFHFDGM</sequence>
<dbReference type="SUPFAM" id="SSF69318">
    <property type="entry name" value="Integrin alpha N-terminal domain"/>
    <property type="match status" value="1"/>
</dbReference>
<evidence type="ECO:0000256" key="6">
    <source>
        <dbReference type="ARBA" id="ARBA00023136"/>
    </source>
</evidence>
<gene>
    <name evidence="10" type="ORF">O3M35_012343</name>
</gene>
<dbReference type="InterPro" id="IPR024881">
    <property type="entry name" value="Tip"/>
</dbReference>
<dbReference type="InterPro" id="IPR028994">
    <property type="entry name" value="Integrin_alpha_N"/>
</dbReference>
<feature type="transmembrane region" description="Helical" evidence="8">
    <location>
        <begin position="55"/>
        <end position="72"/>
    </location>
</feature>
<evidence type="ECO:0000256" key="4">
    <source>
        <dbReference type="ARBA" id="ARBA00022729"/>
    </source>
</evidence>
<dbReference type="Pfam" id="PF13517">
    <property type="entry name" value="FG-GAP_3"/>
    <property type="match status" value="1"/>
</dbReference>
<name>A0AAW1CVK8_9HEMI</name>
<evidence type="ECO:0000256" key="2">
    <source>
        <dbReference type="ARBA" id="ARBA00006496"/>
    </source>
</evidence>
<feature type="transmembrane region" description="Helical" evidence="8">
    <location>
        <begin position="612"/>
        <end position="631"/>
    </location>
</feature>
<reference evidence="10 11" key="1">
    <citation type="submission" date="2022-12" db="EMBL/GenBank/DDBJ databases">
        <title>Chromosome-level genome assembly of true bugs.</title>
        <authorList>
            <person name="Ma L."/>
            <person name="Li H."/>
        </authorList>
    </citation>
    <scope>NUCLEOTIDE SEQUENCE [LARGE SCALE GENOMIC DNA]</scope>
    <source>
        <strain evidence="10">Lab_2022b</strain>
    </source>
</reference>
<evidence type="ECO:0000259" key="9">
    <source>
        <dbReference type="Pfam" id="PF23122"/>
    </source>
</evidence>
<organism evidence="10 11">
    <name type="scientific">Rhynocoris fuscipes</name>
    <dbReference type="NCBI Taxonomy" id="488301"/>
    <lineage>
        <taxon>Eukaryota</taxon>
        <taxon>Metazoa</taxon>
        <taxon>Ecdysozoa</taxon>
        <taxon>Arthropoda</taxon>
        <taxon>Hexapoda</taxon>
        <taxon>Insecta</taxon>
        <taxon>Pterygota</taxon>
        <taxon>Neoptera</taxon>
        <taxon>Paraneoptera</taxon>
        <taxon>Hemiptera</taxon>
        <taxon>Heteroptera</taxon>
        <taxon>Panheteroptera</taxon>
        <taxon>Cimicomorpha</taxon>
        <taxon>Reduviidae</taxon>
        <taxon>Harpactorinae</taxon>
        <taxon>Harpactorini</taxon>
        <taxon>Rhynocoris</taxon>
    </lineage>
</organism>
<comment type="caution">
    <text evidence="10">The sequence shown here is derived from an EMBL/GenBank/DDBJ whole genome shotgun (WGS) entry which is preliminary data.</text>
</comment>
<dbReference type="Gene3D" id="2.130.10.130">
    <property type="entry name" value="Integrin alpha, N-terminal"/>
    <property type="match status" value="1"/>
</dbReference>
<dbReference type="Proteomes" id="UP001461498">
    <property type="component" value="Unassembled WGS sequence"/>
</dbReference>
<protein>
    <recommendedName>
        <fullName evidence="9">T-cell immunomodulatory protein TIP C2 domain-containing protein</fullName>
    </recommendedName>
</protein>
<dbReference type="Pfam" id="PF23122">
    <property type="entry name" value="C2_ITFG1"/>
    <property type="match status" value="1"/>
</dbReference>
<evidence type="ECO:0000256" key="7">
    <source>
        <dbReference type="ARBA" id="ARBA00023180"/>
    </source>
</evidence>
<comment type="similarity">
    <text evidence="2">Belongs to the TIP family.</text>
</comment>
<evidence type="ECO:0000256" key="3">
    <source>
        <dbReference type="ARBA" id="ARBA00022692"/>
    </source>
</evidence>
<proteinExistence type="inferred from homology"/>
<dbReference type="PANTHER" id="PTHR13412:SF0">
    <property type="entry name" value="T-CELL IMMUNOMODULATORY PROTEIN"/>
    <property type="match status" value="1"/>
</dbReference>
<dbReference type="AlphaFoldDB" id="A0AAW1CVK8"/>
<evidence type="ECO:0000256" key="5">
    <source>
        <dbReference type="ARBA" id="ARBA00022989"/>
    </source>
</evidence>
<keyword evidence="3 8" id="KW-0812">Transmembrane</keyword>
<keyword evidence="6 8" id="KW-0472">Membrane</keyword>
<dbReference type="GO" id="GO:0005886">
    <property type="term" value="C:plasma membrane"/>
    <property type="evidence" value="ECO:0007669"/>
    <property type="project" value="TreeGrafter"/>
</dbReference>
<evidence type="ECO:0000256" key="8">
    <source>
        <dbReference type="SAM" id="Phobius"/>
    </source>
</evidence>